<comment type="caution">
    <text evidence="1">The sequence shown here is derived from an EMBL/GenBank/DDBJ whole genome shotgun (WGS) entry which is preliminary data.</text>
</comment>
<keyword evidence="2" id="KW-1185">Reference proteome</keyword>
<sequence>MANISLDFGGSVRYASYFSLCVSQRLLKLAAMAGFSLCLRKGESEPPKFLYVFIAGAVSLSYTLRRVHAAVQERPDSSNTGWK</sequence>
<evidence type="ECO:0000313" key="2">
    <source>
        <dbReference type="Proteomes" id="UP001291623"/>
    </source>
</evidence>
<organism evidence="1 2">
    <name type="scientific">Anisodus tanguticus</name>
    <dbReference type="NCBI Taxonomy" id="243964"/>
    <lineage>
        <taxon>Eukaryota</taxon>
        <taxon>Viridiplantae</taxon>
        <taxon>Streptophyta</taxon>
        <taxon>Embryophyta</taxon>
        <taxon>Tracheophyta</taxon>
        <taxon>Spermatophyta</taxon>
        <taxon>Magnoliopsida</taxon>
        <taxon>eudicotyledons</taxon>
        <taxon>Gunneridae</taxon>
        <taxon>Pentapetalae</taxon>
        <taxon>asterids</taxon>
        <taxon>lamiids</taxon>
        <taxon>Solanales</taxon>
        <taxon>Solanaceae</taxon>
        <taxon>Solanoideae</taxon>
        <taxon>Hyoscyameae</taxon>
        <taxon>Anisodus</taxon>
    </lineage>
</organism>
<protein>
    <submittedName>
        <fullName evidence="1">Uncharacterized protein</fullName>
    </submittedName>
</protein>
<gene>
    <name evidence="1" type="ORF">RND71_036367</name>
</gene>
<accession>A0AAE1R1C7</accession>
<reference evidence="1" key="1">
    <citation type="submission" date="2023-12" db="EMBL/GenBank/DDBJ databases">
        <title>Genome assembly of Anisodus tanguticus.</title>
        <authorList>
            <person name="Wang Y.-J."/>
        </authorList>
    </citation>
    <scope>NUCLEOTIDE SEQUENCE</scope>
    <source>
        <strain evidence="1">KB-2021</strain>
        <tissue evidence="1">Leaf</tissue>
    </source>
</reference>
<dbReference type="EMBL" id="JAVYJV010000020">
    <property type="protein sequence ID" value="KAK4343273.1"/>
    <property type="molecule type" value="Genomic_DNA"/>
</dbReference>
<name>A0AAE1R1C7_9SOLA</name>
<evidence type="ECO:0000313" key="1">
    <source>
        <dbReference type="EMBL" id="KAK4343273.1"/>
    </source>
</evidence>
<dbReference type="AlphaFoldDB" id="A0AAE1R1C7"/>
<dbReference type="Proteomes" id="UP001291623">
    <property type="component" value="Unassembled WGS sequence"/>
</dbReference>
<proteinExistence type="predicted"/>